<feature type="compositionally biased region" description="Polar residues" evidence="3">
    <location>
        <begin position="123"/>
        <end position="135"/>
    </location>
</feature>
<accession>A0ABX8U6S6</accession>
<dbReference type="Proteomes" id="UP000824681">
    <property type="component" value="Chromosome"/>
</dbReference>
<protein>
    <submittedName>
        <fullName evidence="6">Chagasin family peptidase inhibitor I42</fullName>
    </submittedName>
</protein>
<dbReference type="EMBL" id="CP068985">
    <property type="protein sequence ID" value="QYC43353.1"/>
    <property type="molecule type" value="Genomic_DNA"/>
</dbReference>
<evidence type="ECO:0000256" key="4">
    <source>
        <dbReference type="SAM" id="SignalP"/>
    </source>
</evidence>
<keyword evidence="4" id="KW-0732">Signal</keyword>
<sequence>MTLRTVAAGLGLLLLAGCGGCGAGSAVSDFGTVVKGAKGATVPVELRSGQRFSLAVTGNASVGDSWSLKALPDPKVASFISEERQGGGDQPGAGSTVYFVFNAKQPGTAEIRLFDCWRCGTGATPQSEESRSQSGEAVFTLTVTKDGPATPRGPAPSAPSS</sequence>
<proteinExistence type="predicted"/>
<gene>
    <name evidence="6" type="ORF">Nocox_28845</name>
</gene>
<evidence type="ECO:0000313" key="7">
    <source>
        <dbReference type="Proteomes" id="UP000824681"/>
    </source>
</evidence>
<organism evidence="6 7">
    <name type="scientific">Nonomuraea coxensis DSM 45129</name>
    <dbReference type="NCBI Taxonomy" id="1122611"/>
    <lineage>
        <taxon>Bacteria</taxon>
        <taxon>Bacillati</taxon>
        <taxon>Actinomycetota</taxon>
        <taxon>Actinomycetes</taxon>
        <taxon>Streptosporangiales</taxon>
        <taxon>Streptosporangiaceae</taxon>
        <taxon>Nonomuraea</taxon>
    </lineage>
</organism>
<keyword evidence="2" id="KW-0789">Thiol protease inhibitor</keyword>
<feature type="chain" id="PRO_5046877986" evidence="4">
    <location>
        <begin position="24"/>
        <end position="161"/>
    </location>
</feature>
<dbReference type="PROSITE" id="PS51257">
    <property type="entry name" value="PROKAR_LIPOPROTEIN"/>
    <property type="match status" value="1"/>
</dbReference>
<evidence type="ECO:0000259" key="5">
    <source>
        <dbReference type="Pfam" id="PF09394"/>
    </source>
</evidence>
<feature type="region of interest" description="Disordered" evidence="3">
    <location>
        <begin position="122"/>
        <end position="161"/>
    </location>
</feature>
<evidence type="ECO:0000256" key="1">
    <source>
        <dbReference type="ARBA" id="ARBA00022690"/>
    </source>
</evidence>
<evidence type="ECO:0000313" key="6">
    <source>
        <dbReference type="EMBL" id="QYC43353.1"/>
    </source>
</evidence>
<evidence type="ECO:0000256" key="2">
    <source>
        <dbReference type="ARBA" id="ARBA00022704"/>
    </source>
</evidence>
<dbReference type="InterPro" id="IPR036331">
    <property type="entry name" value="Chagasin-like_sf"/>
</dbReference>
<feature type="compositionally biased region" description="Pro residues" evidence="3">
    <location>
        <begin position="151"/>
        <end position="161"/>
    </location>
</feature>
<dbReference type="InterPro" id="IPR018990">
    <property type="entry name" value="Prot_inh_I42_chagasin"/>
</dbReference>
<keyword evidence="7" id="KW-1185">Reference proteome</keyword>
<name>A0ABX8U6S6_9ACTN</name>
<feature type="signal peptide" evidence="4">
    <location>
        <begin position="1"/>
        <end position="23"/>
    </location>
</feature>
<feature type="domain" description="Proteinase inhibitor I42 chagasin" evidence="5">
    <location>
        <begin position="46"/>
        <end position="113"/>
    </location>
</feature>
<dbReference type="SUPFAM" id="SSF141066">
    <property type="entry name" value="ICP-like"/>
    <property type="match status" value="1"/>
</dbReference>
<dbReference type="Gene3D" id="2.60.40.2020">
    <property type="match status" value="1"/>
</dbReference>
<dbReference type="RefSeq" id="WP_020540569.1">
    <property type="nucleotide sequence ID" value="NZ_CP068985.1"/>
</dbReference>
<reference evidence="6 7" key="1">
    <citation type="journal article" date="2021" name="ACS Chem. Biol.">
        <title>Genomic-Led Discovery of a Novel Glycopeptide Antibiotic by Nonomuraea coxensis DSM 45129.</title>
        <authorList>
            <person name="Yushchuk O."/>
            <person name="Vior N.M."/>
            <person name="Andreo-Vidal A."/>
            <person name="Berini F."/>
            <person name="Ruckert C."/>
            <person name="Busche T."/>
            <person name="Binda E."/>
            <person name="Kalinowski J."/>
            <person name="Truman A.W."/>
            <person name="Marinelli F."/>
        </authorList>
    </citation>
    <scope>NUCLEOTIDE SEQUENCE [LARGE SCALE GENOMIC DNA]</scope>
    <source>
        <strain evidence="6 7">DSM 45129</strain>
    </source>
</reference>
<dbReference type="Pfam" id="PF09394">
    <property type="entry name" value="Inhibitor_I42"/>
    <property type="match status" value="1"/>
</dbReference>
<evidence type="ECO:0000256" key="3">
    <source>
        <dbReference type="SAM" id="MobiDB-lite"/>
    </source>
</evidence>
<keyword evidence="1" id="KW-0646">Protease inhibitor</keyword>